<evidence type="ECO:0000256" key="4">
    <source>
        <dbReference type="ARBA" id="ARBA00022741"/>
    </source>
</evidence>
<sequence>MIVGTAGHIDHGKTALVKALTGTDTDRLAEEQARGISIDLGFAYAPLPSGQILGFVDVPGHERFMRNMLAGASGIDFVLLVVAADDGIMPQTREHLAVIEVLGVTRGAVALTKCDLADEARQAAVAEEVTALLFDGPLAGAPVFRCSARTGEGIDALRSAFEQAAVPATEPRPEGPLRFAIDRAFSLPGAGTVITGVLVSGALAVGDSLCISPLGREARVRALHVQGRPGERGERGQRCGVNLGKIDLHDVARGDFLLAPHLHAPTQRIDVLLRVLTDEPRPLRQWQPVRLHHAAAEVAAHVAVLEEAPVAPGATGRAQLVLDRPIAAAVGDRFVIRDHEGRRTIGGGRMIDLRPPQRRRKQPRRLEQLAAMALEDPAKSLSAQLAAWPWFVEQDGFARDRALGEPEMQLALAQVPHESVRHEGTTYLFGTASWSRLEQTARREVGQFHERYPQLLGPSIRRLMPAFDPRLPLEPLTAALSHMVARGQLVREGGVYRLPGHRLGLDRDDAALWRRIEALIGGPARFRPPRAGEIAQELRARDFECRRVLKAMSRQGRVAEIAPDHFFLRETLTEIAGIVMELARESDGGAFGAAQLRDRLDNGRKVAIQLLEYFDRQGLTLRRGDLRTVDARRFERYREGALGTAAA</sequence>
<comment type="subcellular location">
    <subcellularLocation>
        <location evidence="1">Cytoplasm</location>
    </subcellularLocation>
</comment>
<dbReference type="GO" id="GO:0003746">
    <property type="term" value="F:translation elongation factor activity"/>
    <property type="evidence" value="ECO:0007669"/>
    <property type="project" value="UniProtKB-KW"/>
</dbReference>
<dbReference type="GO" id="GO:0003924">
    <property type="term" value="F:GTPase activity"/>
    <property type="evidence" value="ECO:0007669"/>
    <property type="project" value="InterPro"/>
</dbReference>
<dbReference type="InterPro" id="IPR036388">
    <property type="entry name" value="WH-like_DNA-bd_sf"/>
</dbReference>
<dbReference type="RefSeq" id="WP_160745616.1">
    <property type="nucleotide sequence ID" value="NZ_WTYK01000002.1"/>
</dbReference>
<dbReference type="CDD" id="cd15491">
    <property type="entry name" value="selB_III"/>
    <property type="match status" value="1"/>
</dbReference>
<dbReference type="CDD" id="cd03696">
    <property type="entry name" value="SelB_II"/>
    <property type="match status" value="1"/>
</dbReference>
<evidence type="ECO:0000256" key="8">
    <source>
        <dbReference type="ARBA" id="ARBA00031615"/>
    </source>
</evidence>
<keyword evidence="6" id="KW-0342">GTP-binding</keyword>
<dbReference type="Gene3D" id="3.40.50.300">
    <property type="entry name" value="P-loop containing nucleotide triphosphate hydrolases"/>
    <property type="match status" value="1"/>
</dbReference>
<dbReference type="GO" id="GO:0003723">
    <property type="term" value="F:RNA binding"/>
    <property type="evidence" value="ECO:0007669"/>
    <property type="project" value="InterPro"/>
</dbReference>
<keyword evidence="11" id="KW-1185">Reference proteome</keyword>
<evidence type="ECO:0000256" key="2">
    <source>
        <dbReference type="ARBA" id="ARBA00015953"/>
    </source>
</evidence>
<dbReference type="InterPro" id="IPR050055">
    <property type="entry name" value="EF-Tu_GTPase"/>
</dbReference>
<dbReference type="InterPro" id="IPR004161">
    <property type="entry name" value="EFTu-like_2"/>
</dbReference>
<name>A0A6I4UST8_9SPHN</name>
<evidence type="ECO:0000256" key="3">
    <source>
        <dbReference type="ARBA" id="ARBA00022490"/>
    </source>
</evidence>
<dbReference type="SUPFAM" id="SSF52540">
    <property type="entry name" value="P-loop containing nucleoside triphosphate hydrolases"/>
    <property type="match status" value="1"/>
</dbReference>
<evidence type="ECO:0000313" key="10">
    <source>
        <dbReference type="EMBL" id="MXP40749.1"/>
    </source>
</evidence>
<accession>A0A6I4UST8</accession>
<keyword evidence="10" id="KW-0251">Elongation factor</keyword>
<dbReference type="Pfam" id="PF25461">
    <property type="entry name" value="Beta-barrel_SelB"/>
    <property type="match status" value="1"/>
</dbReference>
<dbReference type="InterPro" id="IPR027417">
    <property type="entry name" value="P-loop_NTPase"/>
</dbReference>
<dbReference type="EMBL" id="WTYK01000002">
    <property type="protein sequence ID" value="MXP40749.1"/>
    <property type="molecule type" value="Genomic_DNA"/>
</dbReference>
<keyword evidence="4" id="KW-0547">Nucleotide-binding</keyword>
<dbReference type="InterPro" id="IPR009001">
    <property type="entry name" value="Transl_elong_EF1A/Init_IF2_C"/>
</dbReference>
<keyword evidence="3" id="KW-0963">Cytoplasm</keyword>
<protein>
    <recommendedName>
        <fullName evidence="2">Selenocysteine-specific elongation factor</fullName>
    </recommendedName>
    <alternativeName>
        <fullName evidence="8">SelB translation factor</fullName>
    </alternativeName>
</protein>
<dbReference type="PROSITE" id="PS51722">
    <property type="entry name" value="G_TR_2"/>
    <property type="match status" value="1"/>
</dbReference>
<dbReference type="InterPro" id="IPR057335">
    <property type="entry name" value="Beta-barrel_SelB"/>
</dbReference>
<comment type="caution">
    <text evidence="10">The sequence shown here is derived from an EMBL/GenBank/DDBJ whole genome shotgun (WGS) entry which is preliminary data.</text>
</comment>
<organism evidence="10 11">
    <name type="scientific">Croceibacterium soli</name>
    <dbReference type="NCBI Taxonomy" id="1739690"/>
    <lineage>
        <taxon>Bacteria</taxon>
        <taxon>Pseudomonadati</taxon>
        <taxon>Pseudomonadota</taxon>
        <taxon>Alphaproteobacteria</taxon>
        <taxon>Sphingomonadales</taxon>
        <taxon>Erythrobacteraceae</taxon>
        <taxon>Croceibacterium</taxon>
    </lineage>
</organism>
<dbReference type="InterPro" id="IPR015190">
    <property type="entry name" value="Elong_fac_SelB-wing-hlx_typ-2"/>
</dbReference>
<dbReference type="GO" id="GO:0005829">
    <property type="term" value="C:cytosol"/>
    <property type="evidence" value="ECO:0007669"/>
    <property type="project" value="TreeGrafter"/>
</dbReference>
<dbReference type="Gene3D" id="1.10.10.2770">
    <property type="match status" value="1"/>
</dbReference>
<evidence type="ECO:0000256" key="7">
    <source>
        <dbReference type="ARBA" id="ARBA00025526"/>
    </source>
</evidence>
<dbReference type="GO" id="GO:0005525">
    <property type="term" value="F:GTP binding"/>
    <property type="evidence" value="ECO:0007669"/>
    <property type="project" value="UniProtKB-KW"/>
</dbReference>
<dbReference type="SUPFAM" id="SSF50447">
    <property type="entry name" value="Translation proteins"/>
    <property type="match status" value="1"/>
</dbReference>
<evidence type="ECO:0000259" key="9">
    <source>
        <dbReference type="PROSITE" id="PS51722"/>
    </source>
</evidence>
<reference evidence="10 11" key="1">
    <citation type="submission" date="2019-12" db="EMBL/GenBank/DDBJ databases">
        <title>Genomic-based taxomic classification of the family Erythrobacteraceae.</title>
        <authorList>
            <person name="Xu L."/>
        </authorList>
    </citation>
    <scope>NUCLEOTIDE SEQUENCE [LARGE SCALE GENOMIC DNA]</scope>
    <source>
        <strain evidence="10 11">MCCC 1K02066</strain>
    </source>
</reference>
<evidence type="ECO:0000256" key="6">
    <source>
        <dbReference type="ARBA" id="ARBA00023134"/>
    </source>
</evidence>
<dbReference type="InterPro" id="IPR004535">
    <property type="entry name" value="Transl_elong_SelB"/>
</dbReference>
<dbReference type="InterPro" id="IPR036390">
    <property type="entry name" value="WH_DNA-bd_sf"/>
</dbReference>
<dbReference type="AlphaFoldDB" id="A0A6I4UST8"/>
<dbReference type="InterPro" id="IPR000795">
    <property type="entry name" value="T_Tr_GTP-bd_dom"/>
</dbReference>
<dbReference type="Pfam" id="PF00009">
    <property type="entry name" value="GTP_EFTU"/>
    <property type="match status" value="1"/>
</dbReference>
<evidence type="ECO:0000256" key="1">
    <source>
        <dbReference type="ARBA" id="ARBA00004496"/>
    </source>
</evidence>
<proteinExistence type="predicted"/>
<feature type="domain" description="Tr-type G" evidence="9">
    <location>
        <begin position="1"/>
        <end position="172"/>
    </location>
</feature>
<dbReference type="InterPro" id="IPR009000">
    <property type="entry name" value="Transl_B-barrel_sf"/>
</dbReference>
<dbReference type="Gene3D" id="2.40.30.10">
    <property type="entry name" value="Translation factors"/>
    <property type="match status" value="1"/>
</dbReference>
<dbReference type="Pfam" id="PF03144">
    <property type="entry name" value="GTP_EFTU_D2"/>
    <property type="match status" value="1"/>
</dbReference>
<dbReference type="SUPFAM" id="SSF50465">
    <property type="entry name" value="EF-Tu/eEF-1alpha/eIF2-gamma C-terminal domain"/>
    <property type="match status" value="1"/>
</dbReference>
<evidence type="ECO:0000256" key="5">
    <source>
        <dbReference type="ARBA" id="ARBA00022917"/>
    </source>
</evidence>
<dbReference type="InterPro" id="IPR015191">
    <property type="entry name" value="SelB_WHD4"/>
</dbReference>
<dbReference type="Pfam" id="PF09107">
    <property type="entry name" value="WHD_3rd_SelB"/>
    <property type="match status" value="1"/>
</dbReference>
<dbReference type="OrthoDB" id="9803139at2"/>
<keyword evidence="5" id="KW-0648">Protein biosynthesis</keyword>
<gene>
    <name evidence="10" type="primary">selB</name>
    <name evidence="10" type="ORF">GRI75_03680</name>
</gene>
<evidence type="ECO:0000313" key="11">
    <source>
        <dbReference type="Proteomes" id="UP000469159"/>
    </source>
</evidence>
<dbReference type="Gene3D" id="1.10.10.10">
    <property type="entry name" value="Winged helix-like DNA-binding domain superfamily/Winged helix DNA-binding domain"/>
    <property type="match status" value="1"/>
</dbReference>
<dbReference type="PANTHER" id="PTHR43721:SF22">
    <property type="entry name" value="ELONGATION FACTOR TU, MITOCHONDRIAL"/>
    <property type="match status" value="1"/>
</dbReference>
<dbReference type="Proteomes" id="UP000469159">
    <property type="component" value="Unassembled WGS sequence"/>
</dbReference>
<dbReference type="SUPFAM" id="SSF46785">
    <property type="entry name" value="Winged helix' DNA-binding domain"/>
    <property type="match status" value="3"/>
</dbReference>
<dbReference type="CDD" id="cd04171">
    <property type="entry name" value="SelB"/>
    <property type="match status" value="1"/>
</dbReference>
<comment type="function">
    <text evidence="7">Translation factor necessary for the incorporation of selenocysteine into proteins. It probably replaces EF-Tu for the insertion of selenocysteine directed by the UGA codon. SelB binds GTP and GDP.</text>
</comment>
<dbReference type="PANTHER" id="PTHR43721">
    <property type="entry name" value="ELONGATION FACTOR TU-RELATED"/>
    <property type="match status" value="1"/>
</dbReference>
<dbReference type="NCBIfam" id="TIGR00475">
    <property type="entry name" value="selB"/>
    <property type="match status" value="1"/>
</dbReference>
<dbReference type="Pfam" id="PF09106">
    <property type="entry name" value="WHD_2nd_SelB"/>
    <property type="match status" value="1"/>
</dbReference>
<dbReference type="GO" id="GO:0001514">
    <property type="term" value="P:selenocysteine incorporation"/>
    <property type="evidence" value="ECO:0007669"/>
    <property type="project" value="InterPro"/>
</dbReference>
<dbReference type="PRINTS" id="PR00315">
    <property type="entry name" value="ELONGATNFCT"/>
</dbReference>
<dbReference type="GO" id="GO:0004020">
    <property type="term" value="F:adenylylsulfate kinase activity"/>
    <property type="evidence" value="ECO:0007669"/>
    <property type="project" value="UniProtKB-EC"/>
</dbReference>